<evidence type="ECO:0000313" key="2">
    <source>
        <dbReference type="Proteomes" id="UP000196086"/>
    </source>
</evidence>
<protein>
    <submittedName>
        <fullName evidence="1">Uncharacterized protein</fullName>
    </submittedName>
</protein>
<dbReference type="EMBL" id="JOMQ01000014">
    <property type="protein sequence ID" value="OUJ03314.1"/>
    <property type="molecule type" value="Genomic_DNA"/>
</dbReference>
<reference evidence="1 2" key="1">
    <citation type="submission" date="2014-06" db="EMBL/GenBank/DDBJ databases">
        <authorList>
            <person name="Ju J."/>
            <person name="Zhang J."/>
        </authorList>
    </citation>
    <scope>NUCLEOTIDE SEQUENCE [LARGE SCALE GENOMIC DNA]</scope>
    <source>
        <strain evidence="1 2">DsW_47</strain>
    </source>
</reference>
<accession>A0A1Z5YWB4</accession>
<name>A0A1Z5YWB4_9PROT</name>
<sequence length="72" mass="8434">MRISLLKHVLASTQEEKKLLSFQSRRDAVKTLNSKKFNNPEFLQLNLFSRVRQKAFLLLFFLTKLKPSIALV</sequence>
<dbReference type="Proteomes" id="UP000196086">
    <property type="component" value="Unassembled WGS sequence"/>
</dbReference>
<proteinExistence type="predicted"/>
<organism evidence="1 2">
    <name type="scientific">Acetobacter cibinongensis</name>
    <dbReference type="NCBI Taxonomy" id="146475"/>
    <lineage>
        <taxon>Bacteria</taxon>
        <taxon>Pseudomonadati</taxon>
        <taxon>Pseudomonadota</taxon>
        <taxon>Alphaproteobacteria</taxon>
        <taxon>Acetobacterales</taxon>
        <taxon>Acetobacteraceae</taxon>
        <taxon>Acetobacter</taxon>
    </lineage>
</organism>
<evidence type="ECO:0000313" key="1">
    <source>
        <dbReference type="EMBL" id="OUJ03314.1"/>
    </source>
</evidence>
<comment type="caution">
    <text evidence="1">The sequence shown here is derived from an EMBL/GenBank/DDBJ whole genome shotgun (WGS) entry which is preliminary data.</text>
</comment>
<dbReference type="AlphaFoldDB" id="A0A1Z5YWB4"/>
<gene>
    <name evidence="1" type="ORF">HK14_02545</name>
</gene>